<evidence type="ECO:0000313" key="4">
    <source>
        <dbReference type="EMBL" id="GGH74037.1"/>
    </source>
</evidence>
<comment type="similarity">
    <text evidence="1 2">Belongs to the Dps family.</text>
</comment>
<proteinExistence type="inferred from homology"/>
<evidence type="ECO:0000313" key="5">
    <source>
        <dbReference type="Proteomes" id="UP000627292"/>
    </source>
</evidence>
<evidence type="ECO:0000259" key="3">
    <source>
        <dbReference type="Pfam" id="PF00210"/>
    </source>
</evidence>
<evidence type="ECO:0000256" key="2">
    <source>
        <dbReference type="RuleBase" id="RU003875"/>
    </source>
</evidence>
<gene>
    <name evidence="4" type="ORF">GCM10011379_36220</name>
</gene>
<dbReference type="InterPro" id="IPR012347">
    <property type="entry name" value="Ferritin-like"/>
</dbReference>
<comment type="caution">
    <text evidence="4">The sequence shown here is derived from an EMBL/GenBank/DDBJ whole genome shotgun (WGS) entry which is preliminary data.</text>
</comment>
<reference evidence="4" key="2">
    <citation type="submission" date="2020-09" db="EMBL/GenBank/DDBJ databases">
        <authorList>
            <person name="Sun Q."/>
            <person name="Zhou Y."/>
        </authorList>
    </citation>
    <scope>NUCLEOTIDE SEQUENCE</scope>
    <source>
        <strain evidence="4">CGMCC 1.15290</strain>
    </source>
</reference>
<dbReference type="Gene3D" id="1.20.1260.10">
    <property type="match status" value="1"/>
</dbReference>
<dbReference type="SUPFAM" id="SSF47240">
    <property type="entry name" value="Ferritin-like"/>
    <property type="match status" value="1"/>
</dbReference>
<dbReference type="RefSeq" id="WP_188954842.1">
    <property type="nucleotide sequence ID" value="NZ_BMIB01000003.1"/>
</dbReference>
<dbReference type="InterPro" id="IPR002177">
    <property type="entry name" value="DPS_DNA-bd"/>
</dbReference>
<dbReference type="InterPro" id="IPR008331">
    <property type="entry name" value="Ferritin_DPS_dom"/>
</dbReference>
<sequence length="157" mass="18454">MELATKPKQQTLDKVSCMLTALLAEEFSLYSKTRIAHWNVEGFDFYYKHTFFEDQYKQLDELVERVAERLRAIGDYTPATAMEILQQSQCNRAQGCGNDGRSLVKELLYHQEELIEHLRYYLKALEDELYQLGGRDFIADLLDAHEKMAWMLRAHLK</sequence>
<keyword evidence="5" id="KW-1185">Reference proteome</keyword>
<dbReference type="PANTHER" id="PTHR42932:SF3">
    <property type="entry name" value="DNA PROTECTION DURING STARVATION PROTEIN"/>
    <property type="match status" value="1"/>
</dbReference>
<dbReference type="PANTHER" id="PTHR42932">
    <property type="entry name" value="GENERAL STRESS PROTEIN 20U"/>
    <property type="match status" value="1"/>
</dbReference>
<dbReference type="AlphaFoldDB" id="A0A917MX79"/>
<dbReference type="PIRSF" id="PIRSF005900">
    <property type="entry name" value="Dps"/>
    <property type="match status" value="1"/>
</dbReference>
<organism evidence="4 5">
    <name type="scientific">Filimonas zeae</name>
    <dbReference type="NCBI Taxonomy" id="1737353"/>
    <lineage>
        <taxon>Bacteria</taxon>
        <taxon>Pseudomonadati</taxon>
        <taxon>Bacteroidota</taxon>
        <taxon>Chitinophagia</taxon>
        <taxon>Chitinophagales</taxon>
        <taxon>Chitinophagaceae</taxon>
        <taxon>Filimonas</taxon>
    </lineage>
</organism>
<name>A0A917MX79_9BACT</name>
<dbReference type="GO" id="GO:0008199">
    <property type="term" value="F:ferric iron binding"/>
    <property type="evidence" value="ECO:0007669"/>
    <property type="project" value="InterPro"/>
</dbReference>
<dbReference type="CDD" id="cd01043">
    <property type="entry name" value="DPS"/>
    <property type="match status" value="1"/>
</dbReference>
<dbReference type="EMBL" id="BMIB01000003">
    <property type="protein sequence ID" value="GGH74037.1"/>
    <property type="molecule type" value="Genomic_DNA"/>
</dbReference>
<accession>A0A917MX79</accession>
<reference evidence="4" key="1">
    <citation type="journal article" date="2014" name="Int. J. Syst. Evol. Microbiol.">
        <title>Complete genome sequence of Corynebacterium casei LMG S-19264T (=DSM 44701T), isolated from a smear-ripened cheese.</title>
        <authorList>
            <consortium name="US DOE Joint Genome Institute (JGI-PGF)"/>
            <person name="Walter F."/>
            <person name="Albersmeier A."/>
            <person name="Kalinowski J."/>
            <person name="Ruckert C."/>
        </authorList>
    </citation>
    <scope>NUCLEOTIDE SEQUENCE</scope>
    <source>
        <strain evidence="4">CGMCC 1.15290</strain>
    </source>
</reference>
<dbReference type="InterPro" id="IPR009078">
    <property type="entry name" value="Ferritin-like_SF"/>
</dbReference>
<evidence type="ECO:0000256" key="1">
    <source>
        <dbReference type="ARBA" id="ARBA00009497"/>
    </source>
</evidence>
<protein>
    <submittedName>
        <fullName evidence="4">DNA starvation/stationary phase protection protein</fullName>
    </submittedName>
</protein>
<dbReference type="Proteomes" id="UP000627292">
    <property type="component" value="Unassembled WGS sequence"/>
</dbReference>
<dbReference type="PRINTS" id="PR01346">
    <property type="entry name" value="HELNAPAPROT"/>
</dbReference>
<feature type="domain" description="Ferritin/DPS" evidence="3">
    <location>
        <begin position="19"/>
        <end position="157"/>
    </location>
</feature>
<dbReference type="Pfam" id="PF00210">
    <property type="entry name" value="Ferritin"/>
    <property type="match status" value="1"/>
</dbReference>